<evidence type="ECO:0000313" key="11">
    <source>
        <dbReference type="EMBL" id="EKX36065.1"/>
    </source>
</evidence>
<name>L1IJS9_GUITC</name>
<dbReference type="Proteomes" id="UP000011087">
    <property type="component" value="Unassembled WGS sequence"/>
</dbReference>
<reference evidence="13" key="2">
    <citation type="submission" date="2012-11" db="EMBL/GenBank/DDBJ databases">
        <authorList>
            <person name="Kuo A."/>
            <person name="Curtis B.A."/>
            <person name="Tanifuji G."/>
            <person name="Burki F."/>
            <person name="Gruber A."/>
            <person name="Irimia M."/>
            <person name="Maruyama S."/>
            <person name="Arias M.C."/>
            <person name="Ball S.G."/>
            <person name="Gile G.H."/>
            <person name="Hirakawa Y."/>
            <person name="Hopkins J.F."/>
            <person name="Rensing S.A."/>
            <person name="Schmutz J."/>
            <person name="Symeonidi A."/>
            <person name="Elias M."/>
            <person name="Eveleigh R.J."/>
            <person name="Herman E.K."/>
            <person name="Klute M.J."/>
            <person name="Nakayama T."/>
            <person name="Obornik M."/>
            <person name="Reyes-Prieto A."/>
            <person name="Armbrust E.V."/>
            <person name="Aves S.J."/>
            <person name="Beiko R.G."/>
            <person name="Coutinho P."/>
            <person name="Dacks J.B."/>
            <person name="Durnford D.G."/>
            <person name="Fast N.M."/>
            <person name="Green B.R."/>
            <person name="Grisdale C."/>
            <person name="Hempe F."/>
            <person name="Henrissat B."/>
            <person name="Hoppner M.P."/>
            <person name="Ishida K.-I."/>
            <person name="Kim E."/>
            <person name="Koreny L."/>
            <person name="Kroth P.G."/>
            <person name="Liu Y."/>
            <person name="Malik S.-B."/>
            <person name="Maier U.G."/>
            <person name="McRose D."/>
            <person name="Mock T."/>
            <person name="Neilson J.A."/>
            <person name="Onodera N.T."/>
            <person name="Poole A.M."/>
            <person name="Pritham E.J."/>
            <person name="Richards T.A."/>
            <person name="Rocap G."/>
            <person name="Roy S.W."/>
            <person name="Sarai C."/>
            <person name="Schaack S."/>
            <person name="Shirato S."/>
            <person name="Slamovits C.H."/>
            <person name="Spencer D.F."/>
            <person name="Suzuki S."/>
            <person name="Worden A.Z."/>
            <person name="Zauner S."/>
            <person name="Barry K."/>
            <person name="Bell C."/>
            <person name="Bharti A.K."/>
            <person name="Crow J.A."/>
            <person name="Grimwood J."/>
            <person name="Kramer R."/>
            <person name="Lindquist E."/>
            <person name="Lucas S."/>
            <person name="Salamov A."/>
            <person name="McFadden G.I."/>
            <person name="Lane C.E."/>
            <person name="Keeling P.J."/>
            <person name="Gray M.W."/>
            <person name="Grigoriev I.V."/>
            <person name="Archibald J.M."/>
        </authorList>
    </citation>
    <scope>NUCLEOTIDE SEQUENCE</scope>
    <source>
        <strain evidence="13">CCMP2712</strain>
    </source>
</reference>
<dbReference type="RefSeq" id="XP_005823045.1">
    <property type="nucleotide sequence ID" value="XM_005822988.1"/>
</dbReference>
<evidence type="ECO:0000256" key="4">
    <source>
        <dbReference type="ARBA" id="ARBA00022853"/>
    </source>
</evidence>
<dbReference type="eggNOG" id="KOG1778">
    <property type="taxonomic scope" value="Eukaryota"/>
</dbReference>
<keyword evidence="3" id="KW-0808">Transferase</keyword>
<comment type="catalytic activity">
    <reaction evidence="8">
        <text>L-lysyl-[protein] + acetyl-CoA = N(6)-acetyl-L-lysyl-[protein] + CoA + H(+)</text>
        <dbReference type="Rhea" id="RHEA:45948"/>
        <dbReference type="Rhea" id="RHEA-COMP:9752"/>
        <dbReference type="Rhea" id="RHEA-COMP:10731"/>
        <dbReference type="ChEBI" id="CHEBI:15378"/>
        <dbReference type="ChEBI" id="CHEBI:29969"/>
        <dbReference type="ChEBI" id="CHEBI:57287"/>
        <dbReference type="ChEBI" id="CHEBI:57288"/>
        <dbReference type="ChEBI" id="CHEBI:61930"/>
        <dbReference type="EC" id="2.3.1.48"/>
    </reaction>
</comment>
<dbReference type="GO" id="GO:0004402">
    <property type="term" value="F:histone acetyltransferase activity"/>
    <property type="evidence" value="ECO:0007669"/>
    <property type="project" value="InterPro"/>
</dbReference>
<dbReference type="GO" id="GO:0005634">
    <property type="term" value="C:nucleus"/>
    <property type="evidence" value="ECO:0007669"/>
    <property type="project" value="UniProtKB-SubCell"/>
</dbReference>
<dbReference type="GO" id="GO:0031490">
    <property type="term" value="F:chromatin DNA binding"/>
    <property type="evidence" value="ECO:0007669"/>
    <property type="project" value="TreeGrafter"/>
</dbReference>
<evidence type="ECO:0000256" key="6">
    <source>
        <dbReference type="ARBA" id="ARBA00023163"/>
    </source>
</evidence>
<feature type="compositionally biased region" description="Low complexity" evidence="9">
    <location>
        <begin position="134"/>
        <end position="150"/>
    </location>
</feature>
<evidence type="ECO:0000256" key="7">
    <source>
        <dbReference type="ARBA" id="ARBA00023242"/>
    </source>
</evidence>
<keyword evidence="5" id="KW-0805">Transcription regulation</keyword>
<organism evidence="11">
    <name type="scientific">Guillardia theta (strain CCMP2712)</name>
    <name type="common">Cryptophyte</name>
    <dbReference type="NCBI Taxonomy" id="905079"/>
    <lineage>
        <taxon>Eukaryota</taxon>
        <taxon>Cryptophyceae</taxon>
        <taxon>Pyrenomonadales</taxon>
        <taxon>Geminigeraceae</taxon>
        <taxon>Guillardia</taxon>
    </lineage>
</organism>
<reference evidence="12" key="3">
    <citation type="submission" date="2015-06" db="UniProtKB">
        <authorList>
            <consortium name="EnsemblProtists"/>
        </authorList>
    </citation>
    <scope>IDENTIFICATION</scope>
</reference>
<dbReference type="STRING" id="905079.L1IJS9"/>
<keyword evidence="13" id="KW-1185">Reference proteome</keyword>
<proteinExistence type="predicted"/>
<dbReference type="InterPro" id="IPR031162">
    <property type="entry name" value="CBP_P300_HAT"/>
</dbReference>
<feature type="domain" description="CBP/p300-type HAT" evidence="10">
    <location>
        <begin position="310"/>
        <end position="694"/>
    </location>
</feature>
<dbReference type="HOGENOM" id="CLU_397144_0_0_1"/>
<dbReference type="PaxDb" id="55529-EKX36065"/>
<evidence type="ECO:0000313" key="12">
    <source>
        <dbReference type="EnsemblProtists" id="EKX36065"/>
    </source>
</evidence>
<evidence type="ECO:0000313" key="13">
    <source>
        <dbReference type="Proteomes" id="UP000011087"/>
    </source>
</evidence>
<evidence type="ECO:0000256" key="9">
    <source>
        <dbReference type="SAM" id="MobiDB-lite"/>
    </source>
</evidence>
<dbReference type="GO" id="GO:0003713">
    <property type="term" value="F:transcription coactivator activity"/>
    <property type="evidence" value="ECO:0007669"/>
    <property type="project" value="TreeGrafter"/>
</dbReference>
<feature type="region of interest" description="Disordered" evidence="9">
    <location>
        <begin position="261"/>
        <end position="285"/>
    </location>
</feature>
<reference evidence="11 13" key="1">
    <citation type="journal article" date="2012" name="Nature">
        <title>Algal genomes reveal evolutionary mosaicism and the fate of nucleomorphs.</title>
        <authorList>
            <consortium name="DOE Joint Genome Institute"/>
            <person name="Curtis B.A."/>
            <person name="Tanifuji G."/>
            <person name="Burki F."/>
            <person name="Gruber A."/>
            <person name="Irimia M."/>
            <person name="Maruyama S."/>
            <person name="Arias M.C."/>
            <person name="Ball S.G."/>
            <person name="Gile G.H."/>
            <person name="Hirakawa Y."/>
            <person name="Hopkins J.F."/>
            <person name="Kuo A."/>
            <person name="Rensing S.A."/>
            <person name="Schmutz J."/>
            <person name="Symeonidi A."/>
            <person name="Elias M."/>
            <person name="Eveleigh R.J."/>
            <person name="Herman E.K."/>
            <person name="Klute M.J."/>
            <person name="Nakayama T."/>
            <person name="Obornik M."/>
            <person name="Reyes-Prieto A."/>
            <person name="Armbrust E.V."/>
            <person name="Aves S.J."/>
            <person name="Beiko R.G."/>
            <person name="Coutinho P."/>
            <person name="Dacks J.B."/>
            <person name="Durnford D.G."/>
            <person name="Fast N.M."/>
            <person name="Green B.R."/>
            <person name="Grisdale C.J."/>
            <person name="Hempel F."/>
            <person name="Henrissat B."/>
            <person name="Hoppner M.P."/>
            <person name="Ishida K."/>
            <person name="Kim E."/>
            <person name="Koreny L."/>
            <person name="Kroth P.G."/>
            <person name="Liu Y."/>
            <person name="Malik S.B."/>
            <person name="Maier U.G."/>
            <person name="McRose D."/>
            <person name="Mock T."/>
            <person name="Neilson J.A."/>
            <person name="Onodera N.T."/>
            <person name="Poole A.M."/>
            <person name="Pritham E.J."/>
            <person name="Richards T.A."/>
            <person name="Rocap G."/>
            <person name="Roy S.W."/>
            <person name="Sarai C."/>
            <person name="Schaack S."/>
            <person name="Shirato S."/>
            <person name="Slamovits C.H."/>
            <person name="Spencer D.F."/>
            <person name="Suzuki S."/>
            <person name="Worden A.Z."/>
            <person name="Zauner S."/>
            <person name="Barry K."/>
            <person name="Bell C."/>
            <person name="Bharti A.K."/>
            <person name="Crow J.A."/>
            <person name="Grimwood J."/>
            <person name="Kramer R."/>
            <person name="Lindquist E."/>
            <person name="Lucas S."/>
            <person name="Salamov A."/>
            <person name="McFadden G.I."/>
            <person name="Lane C.E."/>
            <person name="Keeling P.J."/>
            <person name="Gray M.W."/>
            <person name="Grigoriev I.V."/>
            <person name="Archibald J.M."/>
        </authorList>
    </citation>
    <scope>NUCLEOTIDE SEQUENCE</scope>
    <source>
        <strain evidence="11 13">CCMP2712</strain>
    </source>
</reference>
<feature type="region of interest" description="Disordered" evidence="9">
    <location>
        <begin position="1"/>
        <end position="21"/>
    </location>
</feature>
<keyword evidence="4" id="KW-0156">Chromatin regulator</keyword>
<gene>
    <name evidence="11" type="ORF">GUITHDRAFT_146008</name>
</gene>
<sequence>MSQGKEGRKHRRCVPSGSPRQEFLRIEELNGPAIGGAQSGDNKKQKLQEEQEEELYPSPLTPYHFTLILQELPTGARLALQTCLSSWRVRMLTCGRNLDRLRVQSNNFSTDDFISFIKCYTCYSKTLGQLFETRGASSSHGGGARSSQSRDQSANNDPGYEDPNSRPPAPAQQISTEELQRNLRRRQEALKRRFWGMDGPDTRKLGRYLAMSLKTLQLQLPLDGLHKLKAAVSSYMQTMSVEQFAAQLTALVDEYQDWEPARQLGGTSGSTSRSASEPPAPYAYPMSEELGGAETACRAMTDVAREPAGRVSCFQLHESRLGQYLTSKAIANPCPFHVQVACPSHKRIVVKLVSDALRHKRMPLVASFRSCPHLPPASSANSNRSSPYRCKTIFLFMSSQAIGEILIFAMYIQEHFGPAKPDNPDQPVVLPRSLIFSTQIVIECIDSTPLYADENGTERQDILTAVTLAYLEWAKMRGFLAVNIVVPAPIEEKNYIFAYRTLNVRLRTSSHLAKWYKRLLEKGMASNIVTGIQVREEGGRRRRLHQWELKFLKLTKQACSGSGDDGNGGSMSGPDPGRPVCVMIEDDAPFVSSLCTNRDDLVAFLEKNQLKFNSLRSAQMSSMMIVQTLLKEQYTASLVSPLPPPPEQLYPGMINFGLPFLQPPDFAMSYPMAMQPFASNASWNQQVKNLWAHV</sequence>
<evidence type="ECO:0000259" key="10">
    <source>
        <dbReference type="PROSITE" id="PS51727"/>
    </source>
</evidence>
<dbReference type="KEGG" id="gtt:GUITHDRAFT_146008"/>
<keyword evidence="6" id="KW-0804">Transcription</keyword>
<feature type="compositionally biased region" description="Low complexity" evidence="9">
    <location>
        <begin position="269"/>
        <end position="285"/>
    </location>
</feature>
<feature type="region of interest" description="Disordered" evidence="9">
    <location>
        <begin position="134"/>
        <end position="175"/>
    </location>
</feature>
<dbReference type="GO" id="GO:0045944">
    <property type="term" value="P:positive regulation of transcription by RNA polymerase II"/>
    <property type="evidence" value="ECO:0007669"/>
    <property type="project" value="TreeGrafter"/>
</dbReference>
<protein>
    <recommendedName>
        <fullName evidence="2">histone acetyltransferase</fullName>
        <ecNumber evidence="2">2.3.1.48</ecNumber>
    </recommendedName>
</protein>
<dbReference type="EC" id="2.3.1.48" evidence="2"/>
<dbReference type="GO" id="GO:0005667">
    <property type="term" value="C:transcription regulator complex"/>
    <property type="evidence" value="ECO:0007669"/>
    <property type="project" value="TreeGrafter"/>
</dbReference>
<dbReference type="EnsemblProtists" id="EKX36065">
    <property type="protein sequence ID" value="EKX36065"/>
    <property type="gene ID" value="GUITHDRAFT_146008"/>
</dbReference>
<dbReference type="OrthoDB" id="6514242at2759"/>
<dbReference type="EMBL" id="JH993079">
    <property type="protein sequence ID" value="EKX36065.1"/>
    <property type="molecule type" value="Genomic_DNA"/>
</dbReference>
<dbReference type="PROSITE" id="PS51727">
    <property type="entry name" value="CBP_P300_HAT"/>
    <property type="match status" value="1"/>
</dbReference>
<dbReference type="GO" id="GO:0000123">
    <property type="term" value="C:histone acetyltransferase complex"/>
    <property type="evidence" value="ECO:0007669"/>
    <property type="project" value="TreeGrafter"/>
</dbReference>
<comment type="subcellular location">
    <subcellularLocation>
        <location evidence="1">Nucleus</location>
    </subcellularLocation>
</comment>
<accession>L1IJS9</accession>
<evidence type="ECO:0000256" key="5">
    <source>
        <dbReference type="ARBA" id="ARBA00023015"/>
    </source>
</evidence>
<dbReference type="SMART" id="SM01250">
    <property type="entry name" value="KAT11"/>
    <property type="match status" value="1"/>
</dbReference>
<dbReference type="AlphaFoldDB" id="L1IJS9"/>
<dbReference type="GeneID" id="17292800"/>
<dbReference type="PANTHER" id="PTHR13808:SF1">
    <property type="entry name" value="HISTONE ACETYLTRANSFERASE"/>
    <property type="match status" value="1"/>
</dbReference>
<keyword evidence="7" id="KW-0539">Nucleus</keyword>
<dbReference type="InterPro" id="IPR013178">
    <property type="entry name" value="Histone_AcTrfase_Rtt109/CBP"/>
</dbReference>
<evidence type="ECO:0000256" key="1">
    <source>
        <dbReference type="ARBA" id="ARBA00004123"/>
    </source>
</evidence>
<evidence type="ECO:0000256" key="2">
    <source>
        <dbReference type="ARBA" id="ARBA00013184"/>
    </source>
</evidence>
<evidence type="ECO:0000256" key="3">
    <source>
        <dbReference type="ARBA" id="ARBA00022679"/>
    </source>
</evidence>
<evidence type="ECO:0000256" key="8">
    <source>
        <dbReference type="ARBA" id="ARBA00048017"/>
    </source>
</evidence>
<dbReference type="PANTHER" id="PTHR13808">
    <property type="entry name" value="CBP/P300-RELATED"/>
    <property type="match status" value="1"/>
</dbReference>